<keyword evidence="1" id="KW-0812">Transmembrane</keyword>
<dbReference type="EMBL" id="NMUE01000002">
    <property type="protein sequence ID" value="RFA98308.1"/>
    <property type="molecule type" value="Genomic_DNA"/>
</dbReference>
<dbReference type="Proteomes" id="UP000257123">
    <property type="component" value="Unassembled WGS sequence"/>
</dbReference>
<feature type="transmembrane region" description="Helical" evidence="1">
    <location>
        <begin position="12"/>
        <end position="36"/>
    </location>
</feature>
<evidence type="ECO:0000256" key="1">
    <source>
        <dbReference type="SAM" id="Phobius"/>
    </source>
</evidence>
<dbReference type="AlphaFoldDB" id="A0A371R3D7"/>
<sequence>MGAFKLKAKYGIALFTAAGAVYILDAVVALFIPIGLLSAVGHFLMYTALGRAGLAQAKG</sequence>
<gene>
    <name evidence="2" type="ORF">CGL51_01120</name>
</gene>
<proteinExistence type="predicted"/>
<organism evidence="2 3">
    <name type="scientific">Pyrobaculum aerophilum</name>
    <dbReference type="NCBI Taxonomy" id="13773"/>
    <lineage>
        <taxon>Archaea</taxon>
        <taxon>Thermoproteota</taxon>
        <taxon>Thermoprotei</taxon>
        <taxon>Thermoproteales</taxon>
        <taxon>Thermoproteaceae</taxon>
        <taxon>Pyrobaculum</taxon>
    </lineage>
</organism>
<accession>A0A371R3D7</accession>
<name>A0A371R3D7_9CREN</name>
<comment type="caution">
    <text evidence="2">The sequence shown here is derived from an EMBL/GenBank/DDBJ whole genome shotgun (WGS) entry which is preliminary data.</text>
</comment>
<evidence type="ECO:0000313" key="3">
    <source>
        <dbReference type="Proteomes" id="UP000257123"/>
    </source>
</evidence>
<keyword evidence="1" id="KW-0472">Membrane</keyword>
<protein>
    <submittedName>
        <fullName evidence="2">Uncharacterized protein</fullName>
    </submittedName>
</protein>
<evidence type="ECO:0000313" key="2">
    <source>
        <dbReference type="EMBL" id="RFA98308.1"/>
    </source>
</evidence>
<keyword evidence="1" id="KW-1133">Transmembrane helix</keyword>
<reference evidence="2 3" key="1">
    <citation type="submission" date="2017-07" db="EMBL/GenBank/DDBJ databases">
        <title>Draft genome sequence of aerobic hyperthermophilic archaea, Pyrobaculum aerophilum YKB31 and YKB32.</title>
        <authorList>
            <person name="Mochizuki T."/>
            <person name="Berliner A.J."/>
            <person name="Yoshida-Takashima Y."/>
            <person name="Takaki Y."/>
            <person name="Nunoura T."/>
            <person name="Takai K."/>
        </authorList>
    </citation>
    <scope>NUCLEOTIDE SEQUENCE [LARGE SCALE GENOMIC DNA]</scope>
    <source>
        <strain evidence="2 3">YKB31</strain>
    </source>
</reference>